<protein>
    <submittedName>
        <fullName evidence="2">DUF222 domain-containing protein</fullName>
    </submittedName>
</protein>
<name>A0A563ESM0_9PSEU</name>
<accession>A0A563ESM0</accession>
<reference evidence="2 3" key="1">
    <citation type="submission" date="2019-07" db="EMBL/GenBank/DDBJ databases">
        <title>Lentzea xizangensis sp. nov., isolated from Qinghai-Tibetan Plateau Soils.</title>
        <authorList>
            <person name="Huang J."/>
        </authorList>
    </citation>
    <scope>NUCLEOTIDE SEQUENCE [LARGE SCALE GENOMIC DNA]</scope>
    <source>
        <strain evidence="2 3">FXJ1.1311</strain>
    </source>
</reference>
<dbReference type="Proteomes" id="UP000316639">
    <property type="component" value="Unassembled WGS sequence"/>
</dbReference>
<dbReference type="CDD" id="cd00085">
    <property type="entry name" value="HNHc"/>
    <property type="match status" value="1"/>
</dbReference>
<dbReference type="SMART" id="SM00507">
    <property type="entry name" value="HNHc"/>
    <property type="match status" value="1"/>
</dbReference>
<evidence type="ECO:0000259" key="1">
    <source>
        <dbReference type="SMART" id="SM00507"/>
    </source>
</evidence>
<dbReference type="EMBL" id="VOBR01000011">
    <property type="protein sequence ID" value="TWP50666.1"/>
    <property type="molecule type" value="Genomic_DNA"/>
</dbReference>
<dbReference type="InterPro" id="IPR003870">
    <property type="entry name" value="DUF222"/>
</dbReference>
<evidence type="ECO:0000313" key="2">
    <source>
        <dbReference type="EMBL" id="TWP50666.1"/>
    </source>
</evidence>
<dbReference type="AlphaFoldDB" id="A0A563ESM0"/>
<dbReference type="OrthoDB" id="3576300at2"/>
<proteinExistence type="predicted"/>
<dbReference type="InterPro" id="IPR003615">
    <property type="entry name" value="HNH_nuc"/>
</dbReference>
<gene>
    <name evidence="2" type="ORF">FKR81_18815</name>
</gene>
<comment type="caution">
    <text evidence="2">The sequence shown here is derived from an EMBL/GenBank/DDBJ whole genome shotgun (WGS) entry which is preliminary data.</text>
</comment>
<evidence type="ECO:0000313" key="3">
    <source>
        <dbReference type="Proteomes" id="UP000316639"/>
    </source>
</evidence>
<keyword evidence="3" id="KW-1185">Reference proteome</keyword>
<dbReference type="Pfam" id="PF02720">
    <property type="entry name" value="DUF222"/>
    <property type="match status" value="1"/>
</dbReference>
<organism evidence="2 3">
    <name type="scientific">Lentzea tibetensis</name>
    <dbReference type="NCBI Taxonomy" id="2591470"/>
    <lineage>
        <taxon>Bacteria</taxon>
        <taxon>Bacillati</taxon>
        <taxon>Actinomycetota</taxon>
        <taxon>Actinomycetes</taxon>
        <taxon>Pseudonocardiales</taxon>
        <taxon>Pseudonocardiaceae</taxon>
        <taxon>Lentzea</taxon>
    </lineage>
</organism>
<dbReference type="RefSeq" id="WP_146353386.1">
    <property type="nucleotide sequence ID" value="NZ_VOBR01000011.1"/>
</dbReference>
<sequence length="402" mass="44832">MIIFYFSLSRVNLAGPCCGNIVVMGEVGVLDSIRECQRGIDYWQARMVRALAEFAQSRRRDEFAADEVAAWMRWTSGWAVSQLALAEDLVTRLPETVDALQRGEIDLYKARTLNDLTRPLSDEQVRVVEERVLAKAPEQTGQQMRARARRIVMKVDPQGWEERRAEKRAQRVAWFEPLEDEMSQLSAVLPAEQGTAIAHRVDVLARRAKTPGDTLTLNQRRADVVADLLLATPDGSSSVKVNLYVTVSATTLMGLDEEAAELAGYGPISASLARELAGDATWSRLLTDPVDGKLLDFGRITYKPPAALRKSIWARDKTCRFPGCMRQAQRCEIDHTTPFPEGATSVDNCGAYCKRHHRLKHESDWVVTQPSPGRFVHRSPAGKIYVTEPEPVLAGFADSPPF</sequence>
<feature type="domain" description="HNH nuclease" evidence="1">
    <location>
        <begin position="307"/>
        <end position="358"/>
    </location>
</feature>